<dbReference type="InterPro" id="IPR006674">
    <property type="entry name" value="HD_domain"/>
</dbReference>
<feature type="domain" description="HD/PDEase" evidence="1">
    <location>
        <begin position="41"/>
        <end position="160"/>
    </location>
</feature>
<dbReference type="Pfam" id="PF01966">
    <property type="entry name" value="HD"/>
    <property type="match status" value="1"/>
</dbReference>
<comment type="caution">
    <text evidence="2">The sequence shown here is derived from an EMBL/GenBank/DDBJ whole genome shotgun (WGS) entry which is preliminary data.</text>
</comment>
<protein>
    <submittedName>
        <fullName evidence="2">HD domain-containing protein</fullName>
    </submittedName>
</protein>
<evidence type="ECO:0000313" key="2">
    <source>
        <dbReference type="EMBL" id="RGS35747.1"/>
    </source>
</evidence>
<accession>A0A395V519</accession>
<evidence type="ECO:0000259" key="1">
    <source>
        <dbReference type="SMART" id="SM00471"/>
    </source>
</evidence>
<dbReference type="Gene3D" id="1.10.3210.10">
    <property type="entry name" value="Hypothetical protein af1432"/>
    <property type="match status" value="1"/>
</dbReference>
<dbReference type="Proteomes" id="UP000266172">
    <property type="component" value="Unassembled WGS sequence"/>
</dbReference>
<dbReference type="RefSeq" id="WP_118098710.1">
    <property type="nucleotide sequence ID" value="NZ_QRVL01000028.1"/>
</dbReference>
<dbReference type="SUPFAM" id="SSF109604">
    <property type="entry name" value="HD-domain/PDEase-like"/>
    <property type="match status" value="1"/>
</dbReference>
<dbReference type="SMART" id="SM00471">
    <property type="entry name" value="HDc"/>
    <property type="match status" value="1"/>
</dbReference>
<dbReference type="CDD" id="cd00077">
    <property type="entry name" value="HDc"/>
    <property type="match status" value="1"/>
</dbReference>
<dbReference type="AlphaFoldDB" id="A0A395V519"/>
<dbReference type="InterPro" id="IPR003607">
    <property type="entry name" value="HD/PDEase_dom"/>
</dbReference>
<dbReference type="EMBL" id="QRVL01000028">
    <property type="protein sequence ID" value="RGS35747.1"/>
    <property type="molecule type" value="Genomic_DNA"/>
</dbReference>
<proteinExistence type="predicted"/>
<sequence length="169" mass="19917">MNRKKKQIHLSKENEKVFREILTEVCKNSRLLSSNRFVQHGSTSVFRHSVAVAYVSFYIAEKYRIRVDQHALIRGALLHDYFLYDWHEKDDSHKWHGFYHAGKALQNAMEDFALSEIEKETIRRHMFPLNPIPPRCREAWIVTLADKICSGGETAEGLWEKFEEIRNPS</sequence>
<gene>
    <name evidence="2" type="ORF">DWX93_16425</name>
</gene>
<reference evidence="2 3" key="1">
    <citation type="submission" date="2018-08" db="EMBL/GenBank/DDBJ databases">
        <title>A genome reference for cultivated species of the human gut microbiota.</title>
        <authorList>
            <person name="Zou Y."/>
            <person name="Xue W."/>
            <person name="Luo G."/>
        </authorList>
    </citation>
    <scope>NUCLEOTIDE SEQUENCE [LARGE SCALE GENOMIC DNA]</scope>
    <source>
        <strain evidence="2 3">AF22-12AC</strain>
    </source>
</reference>
<name>A0A395V519_9FIRM</name>
<evidence type="ECO:0000313" key="3">
    <source>
        <dbReference type="Proteomes" id="UP000266172"/>
    </source>
</evidence>
<organism evidence="2 3">
    <name type="scientific">Roseburia hominis</name>
    <dbReference type="NCBI Taxonomy" id="301301"/>
    <lineage>
        <taxon>Bacteria</taxon>
        <taxon>Bacillati</taxon>
        <taxon>Bacillota</taxon>
        <taxon>Clostridia</taxon>
        <taxon>Lachnospirales</taxon>
        <taxon>Lachnospiraceae</taxon>
        <taxon>Roseburia</taxon>
    </lineage>
</organism>